<dbReference type="OrthoDB" id="12305at2157"/>
<keyword evidence="2" id="KW-1185">Reference proteome</keyword>
<dbReference type="KEGG" id="nga:Ngar_c31610"/>
<proteinExistence type="predicted"/>
<name>K0IM79_NITGG</name>
<reference evidence="1 2" key="1">
    <citation type="journal article" date="2012" name="Environ. Microbiol.">
        <title>The genome of the ammonia-oxidizing Candidatus Nitrososphaera gargensis: insights into metabolic versatility and environmental adaptations.</title>
        <authorList>
            <person name="Spang A."/>
            <person name="Poehlein A."/>
            <person name="Offre P."/>
            <person name="Zumbragel S."/>
            <person name="Haider S."/>
            <person name="Rychlik N."/>
            <person name="Nowka B."/>
            <person name="Schmeisser C."/>
            <person name="Lebedeva E.V."/>
            <person name="Rattei T."/>
            <person name="Bohm C."/>
            <person name="Schmid M."/>
            <person name="Galushko A."/>
            <person name="Hatzenpichler R."/>
            <person name="Weinmaier T."/>
            <person name="Daniel R."/>
            <person name="Schleper C."/>
            <person name="Spieck E."/>
            <person name="Streit W."/>
            <person name="Wagner M."/>
        </authorList>
    </citation>
    <scope>NUCLEOTIDE SEQUENCE [LARGE SCALE GENOMIC DNA]</scope>
    <source>
        <strain evidence="2">Ga9.2</strain>
    </source>
</reference>
<evidence type="ECO:0000313" key="2">
    <source>
        <dbReference type="Proteomes" id="UP000008037"/>
    </source>
</evidence>
<gene>
    <name evidence="1" type="ordered locus">Ngar_c31610</name>
</gene>
<organism evidence="1 2">
    <name type="scientific">Nitrososphaera gargensis (strain Ga9.2)</name>
    <dbReference type="NCBI Taxonomy" id="1237085"/>
    <lineage>
        <taxon>Archaea</taxon>
        <taxon>Nitrososphaerota</taxon>
        <taxon>Nitrososphaeria</taxon>
        <taxon>Nitrososphaerales</taxon>
        <taxon>Nitrososphaeraceae</taxon>
        <taxon>Nitrososphaera</taxon>
    </lineage>
</organism>
<dbReference type="BioCyc" id="CNIT1237085:G1324-3161-MONOMER"/>
<dbReference type="InParanoid" id="K0IM79"/>
<accession>K0IM79</accession>
<sequence length="102" mass="11248">MRKSTQPVSSSTLVVRNNNVDEGVIAFGLWLNFEGKDSPAVPITMKKFDQNREVVLHDNVLQKDVSVGIVEGVPICNECRTNDCAHVGFAICAEQMHFSSRA</sequence>
<dbReference type="AlphaFoldDB" id="K0IM79"/>
<dbReference type="HOGENOM" id="CLU_166567_0_0_2"/>
<dbReference type="EMBL" id="CP002408">
    <property type="protein sequence ID" value="AFU60077.1"/>
    <property type="molecule type" value="Genomic_DNA"/>
</dbReference>
<dbReference type="GeneID" id="13796971"/>
<dbReference type="Proteomes" id="UP000008037">
    <property type="component" value="Chromosome"/>
</dbReference>
<dbReference type="RefSeq" id="WP_015020610.1">
    <property type="nucleotide sequence ID" value="NC_018719.1"/>
</dbReference>
<evidence type="ECO:0000313" key="1">
    <source>
        <dbReference type="EMBL" id="AFU60077.1"/>
    </source>
</evidence>
<protein>
    <submittedName>
        <fullName evidence="1">Uncharacterized protein</fullName>
    </submittedName>
</protein>